<dbReference type="AlphaFoldDB" id="D0LQZ7"/>
<keyword evidence="2" id="KW-1185">Reference proteome</keyword>
<dbReference type="EMBL" id="CP001804">
    <property type="protein sequence ID" value="ACY15505.1"/>
    <property type="molecule type" value="Genomic_DNA"/>
</dbReference>
<sequence>MFLSQRRGALLFGIRPTPAADNEVPAVPAFEVTGLLRFADADGGQIEQPFAARYDGTPVDERGNYAEQPGVAKTVALALLVSGMQEAATQYAENQDEAIATMRGVHERIEGDAAGLEDDTLSDEVSLAAALLALMEEGAPQGDLSPY</sequence>
<dbReference type="Proteomes" id="UP000001880">
    <property type="component" value="Chromosome"/>
</dbReference>
<dbReference type="HOGENOM" id="CLU_1765491_0_0_7"/>
<organism evidence="1 2">
    <name type="scientific">Haliangium ochraceum (strain DSM 14365 / JCM 11303 / SMP-2)</name>
    <dbReference type="NCBI Taxonomy" id="502025"/>
    <lineage>
        <taxon>Bacteria</taxon>
        <taxon>Pseudomonadati</taxon>
        <taxon>Myxococcota</taxon>
        <taxon>Polyangia</taxon>
        <taxon>Haliangiales</taxon>
        <taxon>Kofleriaceae</taxon>
        <taxon>Haliangium</taxon>
    </lineage>
</organism>
<dbReference type="eggNOG" id="COG2304">
    <property type="taxonomic scope" value="Bacteria"/>
</dbReference>
<proteinExistence type="predicted"/>
<name>D0LQZ7_HALO1</name>
<dbReference type="KEGG" id="hoh:Hoch_2998"/>
<protein>
    <submittedName>
        <fullName evidence="1">Uncharacterized protein</fullName>
    </submittedName>
</protein>
<dbReference type="STRING" id="502025.Hoch_2998"/>
<evidence type="ECO:0000313" key="2">
    <source>
        <dbReference type="Proteomes" id="UP000001880"/>
    </source>
</evidence>
<evidence type="ECO:0000313" key="1">
    <source>
        <dbReference type="EMBL" id="ACY15505.1"/>
    </source>
</evidence>
<accession>D0LQZ7</accession>
<reference evidence="1 2" key="1">
    <citation type="journal article" date="2010" name="Stand. Genomic Sci.">
        <title>Complete genome sequence of Haliangium ochraceum type strain (SMP-2).</title>
        <authorList>
            <consortium name="US DOE Joint Genome Institute (JGI-PGF)"/>
            <person name="Ivanova N."/>
            <person name="Daum C."/>
            <person name="Lang E."/>
            <person name="Abt B."/>
            <person name="Kopitz M."/>
            <person name="Saunders E."/>
            <person name="Lapidus A."/>
            <person name="Lucas S."/>
            <person name="Glavina Del Rio T."/>
            <person name="Nolan M."/>
            <person name="Tice H."/>
            <person name="Copeland A."/>
            <person name="Cheng J.F."/>
            <person name="Chen F."/>
            <person name="Bruce D."/>
            <person name="Goodwin L."/>
            <person name="Pitluck S."/>
            <person name="Mavromatis K."/>
            <person name="Pati A."/>
            <person name="Mikhailova N."/>
            <person name="Chen A."/>
            <person name="Palaniappan K."/>
            <person name="Land M."/>
            <person name="Hauser L."/>
            <person name="Chang Y.J."/>
            <person name="Jeffries C.D."/>
            <person name="Detter J.C."/>
            <person name="Brettin T."/>
            <person name="Rohde M."/>
            <person name="Goker M."/>
            <person name="Bristow J."/>
            <person name="Markowitz V."/>
            <person name="Eisen J.A."/>
            <person name="Hugenholtz P."/>
            <person name="Kyrpides N.C."/>
            <person name="Klenk H.P."/>
        </authorList>
    </citation>
    <scope>NUCLEOTIDE SEQUENCE [LARGE SCALE GENOMIC DNA]</scope>
    <source>
        <strain evidence="2">DSM 14365 / CIP 107738 / JCM 11303 / AJ 13395 / SMP-2</strain>
    </source>
</reference>
<gene>
    <name evidence="1" type="ordered locus">Hoch_2998</name>
</gene>